<keyword evidence="1" id="KW-0812">Transmembrane</keyword>
<keyword evidence="5" id="KW-1185">Reference proteome</keyword>
<dbReference type="EMBL" id="LQOP01000020">
    <property type="protein sequence ID" value="ORV24629.1"/>
    <property type="molecule type" value="Genomic_DNA"/>
</dbReference>
<feature type="transmembrane region" description="Helical" evidence="1">
    <location>
        <begin position="226"/>
        <end position="246"/>
    </location>
</feature>
<proteinExistence type="predicted"/>
<sequence length="279" mass="31675">MSELTAISTAAPEPPTGSRLQQLLWHCRHNPKRELWLAWWTVAVFYQFFGVVFFVMTRTQPPPPPQWDAAQKAQWIHDNHNGLLIGFAIMFVITGMTTIINALLGYSMRRMSVSPAFGYTYLVLYSLSAVPGMQLLCVILTVGAYRPDRDPELISWLYDFAFLSFVGTMGVFLVGSIIWMTAVLLDKNGVFPKWFGYLNLCNALTEIVVSPAWIFQRGVFAWNGAIAWWVNMVVFGIYTTAFVMLLRKLIEREDFGTGPLPVQLPKTPRKQPDLVEATR</sequence>
<organism evidence="2 4">
    <name type="scientific">Mycolicibacterium conceptionense</name>
    <dbReference type="NCBI Taxonomy" id="451644"/>
    <lineage>
        <taxon>Bacteria</taxon>
        <taxon>Bacillati</taxon>
        <taxon>Actinomycetota</taxon>
        <taxon>Actinomycetes</taxon>
        <taxon>Mycobacteriales</taxon>
        <taxon>Mycobacteriaceae</taxon>
        <taxon>Mycolicibacterium</taxon>
    </lineage>
</organism>
<dbReference type="Proteomes" id="UP000193811">
    <property type="component" value="Unassembled WGS sequence"/>
</dbReference>
<evidence type="ECO:0000313" key="5">
    <source>
        <dbReference type="Proteomes" id="UP000193811"/>
    </source>
</evidence>
<evidence type="ECO:0000256" key="1">
    <source>
        <dbReference type="SAM" id="Phobius"/>
    </source>
</evidence>
<feature type="transmembrane region" description="Helical" evidence="1">
    <location>
        <begin position="116"/>
        <end position="142"/>
    </location>
</feature>
<reference evidence="3 5" key="2">
    <citation type="submission" date="2016-01" db="EMBL/GenBank/DDBJ databases">
        <title>The new phylogeny of the genus Mycobacterium.</title>
        <authorList>
            <person name="Tarcisio F."/>
            <person name="Conor M."/>
            <person name="Antonella G."/>
            <person name="Elisabetta G."/>
            <person name="Giulia F.S."/>
            <person name="Sara T."/>
            <person name="Anna F."/>
            <person name="Clotilde B."/>
            <person name="Roberto B."/>
            <person name="Veronica D.S."/>
            <person name="Fabio R."/>
            <person name="Monica P."/>
            <person name="Olivier J."/>
            <person name="Enrico T."/>
            <person name="Nicola S."/>
        </authorList>
    </citation>
    <scope>NUCLEOTIDE SEQUENCE [LARGE SCALE GENOMIC DNA]</scope>
    <source>
        <strain evidence="3 5">CCUG 50187</strain>
    </source>
</reference>
<evidence type="ECO:0000313" key="4">
    <source>
        <dbReference type="Proteomes" id="UP000182227"/>
    </source>
</evidence>
<reference evidence="2 4" key="1">
    <citation type="submission" date="2015-03" db="EMBL/GenBank/DDBJ databases">
        <authorList>
            <person name="Murphy D."/>
        </authorList>
    </citation>
    <scope>NUCLEOTIDE SEQUENCE [LARGE SCALE GENOMIC DNA]</scope>
    <source>
        <strain evidence="2 4">D16</strain>
    </source>
</reference>
<keyword evidence="1" id="KW-0472">Membrane</keyword>
<protein>
    <recommendedName>
        <fullName evidence="6">Integral membrane protein</fullName>
    </recommendedName>
</protein>
<dbReference type="AlphaFoldDB" id="A0A0U1DHQ6"/>
<feature type="transmembrane region" description="Helical" evidence="1">
    <location>
        <begin position="83"/>
        <end position="104"/>
    </location>
</feature>
<dbReference type="RefSeq" id="WP_085141428.1">
    <property type="nucleotide sequence ID" value="NZ_JACKVA010000009.1"/>
</dbReference>
<evidence type="ECO:0000313" key="2">
    <source>
        <dbReference type="EMBL" id="CQD16503.1"/>
    </source>
</evidence>
<feature type="transmembrane region" description="Helical" evidence="1">
    <location>
        <begin position="35"/>
        <end position="56"/>
    </location>
</feature>
<name>A0A0U1DHQ6_9MYCO</name>
<gene>
    <name evidence="3" type="ORF">AWB98_20500</name>
    <name evidence="2" type="ORF">BN970_03512</name>
</gene>
<dbReference type="Proteomes" id="UP000182227">
    <property type="component" value="Unassembled WGS sequence"/>
</dbReference>
<evidence type="ECO:0000313" key="3">
    <source>
        <dbReference type="EMBL" id="ORV24629.1"/>
    </source>
</evidence>
<feature type="transmembrane region" description="Helical" evidence="1">
    <location>
        <begin position="197"/>
        <end position="214"/>
    </location>
</feature>
<dbReference type="EMBL" id="CTEF01000002">
    <property type="protein sequence ID" value="CQD16503.1"/>
    <property type="molecule type" value="Genomic_DNA"/>
</dbReference>
<evidence type="ECO:0008006" key="6">
    <source>
        <dbReference type="Google" id="ProtNLM"/>
    </source>
</evidence>
<accession>A0A0U1DHQ6</accession>
<dbReference type="GeneID" id="44297858"/>
<keyword evidence="1" id="KW-1133">Transmembrane helix</keyword>
<feature type="transmembrane region" description="Helical" evidence="1">
    <location>
        <begin position="162"/>
        <end position="185"/>
    </location>
</feature>